<comment type="caution">
    <text evidence="1">The sequence shown here is derived from an EMBL/GenBank/DDBJ whole genome shotgun (WGS) entry which is preliminary data.</text>
</comment>
<accession>A0ABW4Z4E5</accession>
<name>A0ABW4Z4E5_9HYPH</name>
<dbReference type="Gene3D" id="3.90.1150.200">
    <property type="match status" value="1"/>
</dbReference>
<dbReference type="Proteomes" id="UP001597299">
    <property type="component" value="Unassembled WGS sequence"/>
</dbReference>
<sequence length="118" mass="12491">MAKRDDHDAYIAAAPEPFRAVLSQVRAQLSRALPDADDIVKYDMPGLQIAGTVIAGYAAFSKPCGLHVDPRAIAAHADEIAALKLKATRTGIAFPASRPIPAELIATLAESSRRETGV</sequence>
<evidence type="ECO:0000313" key="1">
    <source>
        <dbReference type="EMBL" id="MFD2143389.1"/>
    </source>
</evidence>
<organism evidence="1 2">
    <name type="scientific">Ancylobacter oerskovii</name>
    <dbReference type="NCBI Taxonomy" id="459519"/>
    <lineage>
        <taxon>Bacteria</taxon>
        <taxon>Pseudomonadati</taxon>
        <taxon>Pseudomonadota</taxon>
        <taxon>Alphaproteobacteria</taxon>
        <taxon>Hyphomicrobiales</taxon>
        <taxon>Xanthobacteraceae</taxon>
        <taxon>Ancylobacter</taxon>
    </lineage>
</organism>
<keyword evidence="2" id="KW-1185">Reference proteome</keyword>
<dbReference type="RefSeq" id="WP_213355533.1">
    <property type="nucleotide sequence ID" value="NZ_JAHBGB010000044.1"/>
</dbReference>
<proteinExistence type="predicted"/>
<protein>
    <submittedName>
        <fullName evidence="1">Iron chaperone</fullName>
    </submittedName>
</protein>
<reference evidence="2" key="1">
    <citation type="journal article" date="2019" name="Int. J. Syst. Evol. Microbiol.">
        <title>The Global Catalogue of Microorganisms (GCM) 10K type strain sequencing project: providing services to taxonomists for standard genome sequencing and annotation.</title>
        <authorList>
            <consortium name="The Broad Institute Genomics Platform"/>
            <consortium name="The Broad Institute Genome Sequencing Center for Infectious Disease"/>
            <person name="Wu L."/>
            <person name="Ma J."/>
        </authorList>
    </citation>
    <scope>NUCLEOTIDE SEQUENCE [LARGE SCALE GENOMIC DNA]</scope>
    <source>
        <strain evidence="2">CCM 7435</strain>
    </source>
</reference>
<gene>
    <name evidence="1" type="ORF">ACFSNC_23515</name>
</gene>
<dbReference type="SUPFAM" id="SSF159888">
    <property type="entry name" value="YdhG-like"/>
    <property type="match status" value="1"/>
</dbReference>
<dbReference type="EMBL" id="JBHUHD010000001">
    <property type="protein sequence ID" value="MFD2143389.1"/>
    <property type="molecule type" value="Genomic_DNA"/>
</dbReference>
<evidence type="ECO:0000313" key="2">
    <source>
        <dbReference type="Proteomes" id="UP001597299"/>
    </source>
</evidence>